<accession>A0ABR9VSZ9</accession>
<dbReference type="EMBL" id="JADEVV010000031">
    <property type="protein sequence ID" value="MBE9254479.1"/>
    <property type="molecule type" value="Genomic_DNA"/>
</dbReference>
<comment type="caution">
    <text evidence="2">The sequence shown here is derived from an EMBL/GenBank/DDBJ whole genome shotgun (WGS) entry which is preliminary data.</text>
</comment>
<sequence>MSTSAFPRTVLVTGVTGRTGSLVFQKLQAQPEYFTVRGLGRSPEKQQQVLGEQSTCFVGDIRKPETLVEPLRGCNVLVILTSAIPVVVGQPEPGQRPPLGFLTGEMPEDVDYHGQVNQIEAAKVAGVEQIILVGSMGGTNPDHMLNKIGDGNILLWKRKAEQYLIDSGIDYTIIRAGGLLDQPGGKRELLVGKDDQLLIEPPDGIPTSIPRADVAELVVWAIIEPQARNKAFDVISKPEADPTGTVTRDFASLFSQTTPGL</sequence>
<gene>
    <name evidence="2" type="ORF">IQ217_11630</name>
</gene>
<reference evidence="2 3" key="1">
    <citation type="submission" date="2020-10" db="EMBL/GenBank/DDBJ databases">
        <authorList>
            <person name="Castelo-Branco R."/>
            <person name="Eusebio N."/>
            <person name="Adriana R."/>
            <person name="Vieira A."/>
            <person name="Brugerolle De Fraissinette N."/>
            <person name="Rezende De Castro R."/>
            <person name="Schneider M.P."/>
            <person name="Vasconcelos V."/>
            <person name="Leao P.N."/>
        </authorList>
    </citation>
    <scope>NUCLEOTIDE SEQUENCE [LARGE SCALE GENOMIC DNA]</scope>
    <source>
        <strain evidence="2 3">LEGE 00031</strain>
    </source>
</reference>
<proteinExistence type="predicted"/>
<dbReference type="RefSeq" id="WP_194020063.1">
    <property type="nucleotide sequence ID" value="NZ_JADEVV010000031.1"/>
</dbReference>
<keyword evidence="3" id="KW-1185">Reference proteome</keyword>
<dbReference type="CDD" id="cd05243">
    <property type="entry name" value="SDR_a5"/>
    <property type="match status" value="1"/>
</dbReference>
<dbReference type="Gene3D" id="3.40.50.720">
    <property type="entry name" value="NAD(P)-binding Rossmann-like Domain"/>
    <property type="match status" value="1"/>
</dbReference>
<protein>
    <submittedName>
        <fullName evidence="2">SDR family oxidoreductase</fullName>
    </submittedName>
</protein>
<evidence type="ECO:0000259" key="1">
    <source>
        <dbReference type="Pfam" id="PF13460"/>
    </source>
</evidence>
<dbReference type="SUPFAM" id="SSF51735">
    <property type="entry name" value="NAD(P)-binding Rossmann-fold domains"/>
    <property type="match status" value="1"/>
</dbReference>
<dbReference type="Proteomes" id="UP000658720">
    <property type="component" value="Unassembled WGS sequence"/>
</dbReference>
<dbReference type="PANTHER" id="PTHR14194">
    <property type="entry name" value="NITROGEN METABOLIC REGULATION PROTEIN NMR-RELATED"/>
    <property type="match status" value="1"/>
</dbReference>
<evidence type="ECO:0000313" key="3">
    <source>
        <dbReference type="Proteomes" id="UP000658720"/>
    </source>
</evidence>
<evidence type="ECO:0000313" key="2">
    <source>
        <dbReference type="EMBL" id="MBE9254479.1"/>
    </source>
</evidence>
<dbReference type="InterPro" id="IPR036291">
    <property type="entry name" value="NAD(P)-bd_dom_sf"/>
</dbReference>
<dbReference type="InterPro" id="IPR044163">
    <property type="entry name" value="SARED1-like"/>
</dbReference>
<dbReference type="Pfam" id="PF13460">
    <property type="entry name" value="NAD_binding_10"/>
    <property type="match status" value="1"/>
</dbReference>
<feature type="domain" description="NAD(P)-binding" evidence="1">
    <location>
        <begin position="14"/>
        <end position="223"/>
    </location>
</feature>
<dbReference type="InterPro" id="IPR016040">
    <property type="entry name" value="NAD(P)-bd_dom"/>
</dbReference>
<name>A0ABR9VSZ9_9SYNC</name>
<organism evidence="2 3">
    <name type="scientific">Synechocystis salina LEGE 00031</name>
    <dbReference type="NCBI Taxonomy" id="1828736"/>
    <lineage>
        <taxon>Bacteria</taxon>
        <taxon>Bacillati</taxon>
        <taxon>Cyanobacteriota</taxon>
        <taxon>Cyanophyceae</taxon>
        <taxon>Synechococcales</taxon>
        <taxon>Merismopediaceae</taxon>
        <taxon>Synechocystis</taxon>
    </lineage>
</organism>
<dbReference type="PANTHER" id="PTHR14194:SF86">
    <property type="entry name" value="OS05G0110300 PROTEIN"/>
    <property type="match status" value="1"/>
</dbReference>